<keyword evidence="2" id="KW-0472">Membrane</keyword>
<reference evidence="4" key="2">
    <citation type="submission" date="2024-10" db="UniProtKB">
        <authorList>
            <consortium name="EnsemblProtists"/>
        </authorList>
    </citation>
    <scope>IDENTIFICATION</scope>
</reference>
<evidence type="ECO:0000313" key="5">
    <source>
        <dbReference type="Proteomes" id="UP000013827"/>
    </source>
</evidence>
<evidence type="ECO:0000256" key="1">
    <source>
        <dbReference type="ARBA" id="ARBA00022729"/>
    </source>
</evidence>
<dbReference type="Gene3D" id="3.40.50.2300">
    <property type="match status" value="3"/>
</dbReference>
<dbReference type="InterPro" id="IPR028082">
    <property type="entry name" value="Peripla_BP_I"/>
</dbReference>
<evidence type="ECO:0000256" key="2">
    <source>
        <dbReference type="SAM" id="Phobius"/>
    </source>
</evidence>
<dbReference type="SUPFAM" id="SSF53822">
    <property type="entry name" value="Periplasmic binding protein-like I"/>
    <property type="match status" value="1"/>
</dbReference>
<protein>
    <recommendedName>
        <fullName evidence="3">EGF-like domain-containing protein</fullName>
    </recommendedName>
</protein>
<organism evidence="4 5">
    <name type="scientific">Emiliania huxleyi (strain CCMP1516)</name>
    <dbReference type="NCBI Taxonomy" id="280463"/>
    <lineage>
        <taxon>Eukaryota</taxon>
        <taxon>Haptista</taxon>
        <taxon>Haptophyta</taxon>
        <taxon>Prymnesiophyceae</taxon>
        <taxon>Isochrysidales</taxon>
        <taxon>Noelaerhabdaceae</taxon>
        <taxon>Emiliania</taxon>
    </lineage>
</organism>
<dbReference type="Pfam" id="PF13458">
    <property type="entry name" value="Peripla_BP_6"/>
    <property type="match status" value="1"/>
</dbReference>
<dbReference type="PROSITE" id="PS00022">
    <property type="entry name" value="EGF_1"/>
    <property type="match status" value="1"/>
</dbReference>
<dbReference type="GeneID" id="17254391"/>
<feature type="domain" description="EGF-like" evidence="3">
    <location>
        <begin position="430"/>
        <end position="441"/>
    </location>
</feature>
<dbReference type="InterPro" id="IPR051010">
    <property type="entry name" value="BCAA_transport"/>
</dbReference>
<dbReference type="AlphaFoldDB" id="A0A0D3IAC2"/>
<dbReference type="EnsemblProtists" id="EOD08207">
    <property type="protein sequence ID" value="EOD08207"/>
    <property type="gene ID" value="EMIHUDRAFT_217795"/>
</dbReference>
<reference evidence="5" key="1">
    <citation type="journal article" date="2013" name="Nature">
        <title>Pan genome of the phytoplankton Emiliania underpins its global distribution.</title>
        <authorList>
            <person name="Read B.A."/>
            <person name="Kegel J."/>
            <person name="Klute M.J."/>
            <person name="Kuo A."/>
            <person name="Lefebvre S.C."/>
            <person name="Maumus F."/>
            <person name="Mayer C."/>
            <person name="Miller J."/>
            <person name="Monier A."/>
            <person name="Salamov A."/>
            <person name="Young J."/>
            <person name="Aguilar M."/>
            <person name="Claverie J.M."/>
            <person name="Frickenhaus S."/>
            <person name="Gonzalez K."/>
            <person name="Herman E.K."/>
            <person name="Lin Y.C."/>
            <person name="Napier J."/>
            <person name="Ogata H."/>
            <person name="Sarno A.F."/>
            <person name="Shmutz J."/>
            <person name="Schroeder D."/>
            <person name="de Vargas C."/>
            <person name="Verret F."/>
            <person name="von Dassow P."/>
            <person name="Valentin K."/>
            <person name="Van de Peer Y."/>
            <person name="Wheeler G."/>
            <person name="Dacks J.B."/>
            <person name="Delwiche C.F."/>
            <person name="Dyhrman S.T."/>
            <person name="Glockner G."/>
            <person name="John U."/>
            <person name="Richards T."/>
            <person name="Worden A.Z."/>
            <person name="Zhang X."/>
            <person name="Grigoriev I.V."/>
            <person name="Allen A.E."/>
            <person name="Bidle K."/>
            <person name="Borodovsky M."/>
            <person name="Bowler C."/>
            <person name="Brownlee C."/>
            <person name="Cock J.M."/>
            <person name="Elias M."/>
            <person name="Gladyshev V.N."/>
            <person name="Groth M."/>
            <person name="Guda C."/>
            <person name="Hadaegh A."/>
            <person name="Iglesias-Rodriguez M.D."/>
            <person name="Jenkins J."/>
            <person name="Jones B.M."/>
            <person name="Lawson T."/>
            <person name="Leese F."/>
            <person name="Lindquist E."/>
            <person name="Lobanov A."/>
            <person name="Lomsadze A."/>
            <person name="Malik S.B."/>
            <person name="Marsh M.E."/>
            <person name="Mackinder L."/>
            <person name="Mock T."/>
            <person name="Mueller-Roeber B."/>
            <person name="Pagarete A."/>
            <person name="Parker M."/>
            <person name="Probert I."/>
            <person name="Quesneville H."/>
            <person name="Raines C."/>
            <person name="Rensing S.A."/>
            <person name="Riano-Pachon D.M."/>
            <person name="Richier S."/>
            <person name="Rokitta S."/>
            <person name="Shiraiwa Y."/>
            <person name="Soanes D.M."/>
            <person name="van der Giezen M."/>
            <person name="Wahlund T.M."/>
            <person name="Williams B."/>
            <person name="Wilson W."/>
            <person name="Wolfe G."/>
            <person name="Wurch L.L."/>
        </authorList>
    </citation>
    <scope>NUCLEOTIDE SEQUENCE</scope>
</reference>
<dbReference type="PaxDb" id="2903-EOD08207"/>
<accession>A0A0D3IAC2</accession>
<dbReference type="InterPro" id="IPR028081">
    <property type="entry name" value="Leu-bd"/>
</dbReference>
<evidence type="ECO:0000259" key="3">
    <source>
        <dbReference type="PROSITE" id="PS00022"/>
    </source>
</evidence>
<dbReference type="RefSeq" id="XP_005760636.1">
    <property type="nucleotide sequence ID" value="XM_005760579.1"/>
</dbReference>
<dbReference type="InterPro" id="IPR000742">
    <property type="entry name" value="EGF"/>
</dbReference>
<keyword evidence="1" id="KW-0732">Signal</keyword>
<sequence length="537" mass="56695">MNGDHRNYSGLVVGRKRYAVRLEWVEDESSKAGVASATQHATQDLDADFIVGGYSSGLTEISSAQADADFKVMVAPGACSPSAIVGNNTFGLLPPCGSYHVNPILAIVQAAEAVDARPLDSAVLPSFGPCFTGGGGCKSSLKVGVIRSEGVFPAATSAPVPGICAEQGIEVAEGVEGGPLLVTIPRRATTADVDMALDSLRAKEVNVIVASTYMDEAVTILNRTAALDYSLFAITFTATVGLPDYQLMVENGWWQGEFALGSVPWHHDLPGTGEFTGMTSAEFSSEFAALVDSHVYPSYHAAAAAAALVALFEAIERAGSLNTSAVAAELRSMQLQEFYGNISFDRESNQLISNGGLVIQEIATEATAEDVIVFPDALANHSMTFPMPPLAQRRCVLFGPDSTAGDDIPAVDRLSRQCSGNGMCTLEGYCECYGDFEGRLCDQSPSDELSTATLAAIASVAVVLAAAICIAVYMRRRQRKKRLVVVDKNGWTSCPELTAAKGITFHAFLSHKWPSGAASISSARLRRAPVPKSFVSS</sequence>
<evidence type="ECO:0000313" key="4">
    <source>
        <dbReference type="EnsemblProtists" id="EOD08207"/>
    </source>
</evidence>
<dbReference type="HOGENOM" id="CLU_507576_0_0_1"/>
<dbReference type="PANTHER" id="PTHR30483:SF37">
    <property type="entry name" value="ABC TRANSPORTER SUBSTRATE-BINDING PROTEIN"/>
    <property type="match status" value="1"/>
</dbReference>
<proteinExistence type="predicted"/>
<keyword evidence="2" id="KW-1133">Transmembrane helix</keyword>
<dbReference type="PANTHER" id="PTHR30483">
    <property type="entry name" value="LEUCINE-SPECIFIC-BINDING PROTEIN"/>
    <property type="match status" value="1"/>
</dbReference>
<feature type="transmembrane region" description="Helical" evidence="2">
    <location>
        <begin position="449"/>
        <end position="473"/>
    </location>
</feature>
<keyword evidence="5" id="KW-1185">Reference proteome</keyword>
<dbReference type="KEGG" id="ehx:EMIHUDRAFT_217795"/>
<keyword evidence="2" id="KW-0812">Transmembrane</keyword>
<name>A0A0D3IAC2_EMIH1</name>
<dbReference type="Proteomes" id="UP000013827">
    <property type="component" value="Unassembled WGS sequence"/>
</dbReference>